<comment type="caution">
    <text evidence="2">The sequence shown here is derived from an EMBL/GenBank/DDBJ whole genome shotgun (WGS) entry which is preliminary data.</text>
</comment>
<accession>A0A4C1VPT1</accession>
<evidence type="ECO:0000313" key="2">
    <source>
        <dbReference type="EMBL" id="GBP40671.1"/>
    </source>
</evidence>
<protein>
    <submittedName>
        <fullName evidence="2">Uncharacterized protein</fullName>
    </submittedName>
</protein>
<organism evidence="2 3">
    <name type="scientific">Eumeta variegata</name>
    <name type="common">Bagworm moth</name>
    <name type="synonym">Eumeta japonica</name>
    <dbReference type="NCBI Taxonomy" id="151549"/>
    <lineage>
        <taxon>Eukaryota</taxon>
        <taxon>Metazoa</taxon>
        <taxon>Ecdysozoa</taxon>
        <taxon>Arthropoda</taxon>
        <taxon>Hexapoda</taxon>
        <taxon>Insecta</taxon>
        <taxon>Pterygota</taxon>
        <taxon>Neoptera</taxon>
        <taxon>Endopterygota</taxon>
        <taxon>Lepidoptera</taxon>
        <taxon>Glossata</taxon>
        <taxon>Ditrysia</taxon>
        <taxon>Tineoidea</taxon>
        <taxon>Psychidae</taxon>
        <taxon>Oiketicinae</taxon>
        <taxon>Eumeta</taxon>
    </lineage>
</organism>
<sequence>MNNRSSVLTLRRVAAEGERPPAPSGSPFTSSHKERGWYTRLGVSARLTARRSPGPDARFCGTLAPLTPDASVPRRLKNRLVCADH</sequence>
<evidence type="ECO:0000256" key="1">
    <source>
        <dbReference type="SAM" id="MobiDB-lite"/>
    </source>
</evidence>
<dbReference type="Proteomes" id="UP000299102">
    <property type="component" value="Unassembled WGS sequence"/>
</dbReference>
<name>A0A4C1VPT1_EUMVA</name>
<proteinExistence type="predicted"/>
<reference evidence="2 3" key="1">
    <citation type="journal article" date="2019" name="Commun. Biol.">
        <title>The bagworm genome reveals a unique fibroin gene that provides high tensile strength.</title>
        <authorList>
            <person name="Kono N."/>
            <person name="Nakamura H."/>
            <person name="Ohtoshi R."/>
            <person name="Tomita M."/>
            <person name="Numata K."/>
            <person name="Arakawa K."/>
        </authorList>
    </citation>
    <scope>NUCLEOTIDE SEQUENCE [LARGE SCALE GENOMIC DNA]</scope>
</reference>
<gene>
    <name evidence="2" type="ORF">EVAR_36407_1</name>
</gene>
<dbReference type="EMBL" id="BGZK01000386">
    <property type="protein sequence ID" value="GBP40671.1"/>
    <property type="molecule type" value="Genomic_DNA"/>
</dbReference>
<dbReference type="AlphaFoldDB" id="A0A4C1VPT1"/>
<keyword evidence="3" id="KW-1185">Reference proteome</keyword>
<evidence type="ECO:0000313" key="3">
    <source>
        <dbReference type="Proteomes" id="UP000299102"/>
    </source>
</evidence>
<feature type="region of interest" description="Disordered" evidence="1">
    <location>
        <begin position="13"/>
        <end position="33"/>
    </location>
</feature>